<keyword evidence="3" id="KW-1185">Reference proteome</keyword>
<evidence type="ECO:0000313" key="2">
    <source>
        <dbReference type="EMBL" id="MRW83343.1"/>
    </source>
</evidence>
<comment type="caution">
    <text evidence="2">The sequence shown here is derived from an EMBL/GenBank/DDBJ whole genome shotgun (WGS) entry which is preliminary data.</text>
</comment>
<accession>A0A844CSQ7</accession>
<name>A0A844CSQ7_9BURK</name>
<dbReference type="EMBL" id="WKJL01000002">
    <property type="protein sequence ID" value="MRW83343.1"/>
    <property type="molecule type" value="Genomic_DNA"/>
</dbReference>
<dbReference type="Proteomes" id="UP000439986">
    <property type="component" value="Unassembled WGS sequence"/>
</dbReference>
<evidence type="ECO:0000256" key="1">
    <source>
        <dbReference type="SAM" id="MobiDB-lite"/>
    </source>
</evidence>
<gene>
    <name evidence="2" type="ORF">GJ698_04480</name>
</gene>
<protein>
    <submittedName>
        <fullName evidence="2">Uncharacterized protein</fullName>
    </submittedName>
</protein>
<feature type="region of interest" description="Disordered" evidence="1">
    <location>
        <begin position="1"/>
        <end position="29"/>
    </location>
</feature>
<sequence length="196" mass="21708">MPASKNPKPKNQPKPTSVKPAKKAPAKKTVATKVTKIKNAAQGVAGGLMSNELIKGLLINALYDLLKNGWHVAAPALANLINQLSVLQFASFAYPPTQPEAEVIEADYDKWLSSLLAVIAQLRRRIVAIEHARVEYEATLEQIAFFLAEELMQAARTGDIIEIEHLMNGMRAYLFYLQLERTVPPKPASKVRRRAI</sequence>
<dbReference type="AlphaFoldDB" id="A0A844CSQ7"/>
<proteinExistence type="predicted"/>
<organism evidence="2 3">
    <name type="scientific">Duganella aquatilis</name>
    <dbReference type="NCBI Taxonomy" id="2666082"/>
    <lineage>
        <taxon>Bacteria</taxon>
        <taxon>Pseudomonadati</taxon>
        <taxon>Pseudomonadota</taxon>
        <taxon>Betaproteobacteria</taxon>
        <taxon>Burkholderiales</taxon>
        <taxon>Oxalobacteraceae</taxon>
        <taxon>Telluria group</taxon>
        <taxon>Duganella</taxon>
    </lineage>
</organism>
<reference evidence="2 3" key="1">
    <citation type="submission" date="2019-11" db="EMBL/GenBank/DDBJ databases">
        <title>Novel species isolated from a subtropical stream in China.</title>
        <authorList>
            <person name="Lu H."/>
        </authorList>
    </citation>
    <scope>NUCLEOTIDE SEQUENCE [LARGE SCALE GENOMIC DNA]</scope>
    <source>
        <strain evidence="2 3">FT26W</strain>
    </source>
</reference>
<evidence type="ECO:0000313" key="3">
    <source>
        <dbReference type="Proteomes" id="UP000439986"/>
    </source>
</evidence>